<sequence length="176" mass="20334">MSANNYGVYLFRHIQTNQILVSLRQNMKNKALHQLGNTNRPVRLRKDLWRPLVALTGFNTPQSAQAVSDALLHRSKAKRDDLRSSSEYLSRPKRLRIVDEMNMVENSVISLREALEAVGAKNEQKLLALWEQPRFMELKGDKDWPSFLEHGQLVLKNNRFVKEEEAAVVEEKQQVA</sequence>
<comment type="similarity">
    <text evidence="2">Belongs to the mitochondrion-specific ribosomal protein mL67 family.</text>
</comment>
<name>A0A1X0RFM1_RHIZD</name>
<proteinExistence type="inferred from homology"/>
<dbReference type="GO" id="GO:0005840">
    <property type="term" value="C:ribosome"/>
    <property type="evidence" value="ECO:0007669"/>
    <property type="project" value="UniProtKB-KW"/>
</dbReference>
<evidence type="ECO:0000256" key="3">
    <source>
        <dbReference type="ARBA" id="ARBA00022980"/>
    </source>
</evidence>
<gene>
    <name evidence="9" type="ORF">BCV72DRAFT_301556</name>
</gene>
<dbReference type="VEuPathDB" id="FungiDB:BCV72DRAFT_301556"/>
<dbReference type="AlphaFoldDB" id="A0A1X0RFM1"/>
<reference evidence="9" key="1">
    <citation type="journal article" date="2016" name="Proc. Natl. Acad. Sci. U.S.A.">
        <title>Lipid metabolic changes in an early divergent fungus govern the establishment of a mutualistic symbiosis with endobacteria.</title>
        <authorList>
            <person name="Lastovetsky O.A."/>
            <person name="Gaspar M.L."/>
            <person name="Mondo S.J."/>
            <person name="LaButti K.M."/>
            <person name="Sandor L."/>
            <person name="Grigoriev I.V."/>
            <person name="Henry S.A."/>
            <person name="Pawlowska T.E."/>
        </authorList>
    </citation>
    <scope>NUCLEOTIDE SEQUENCE [LARGE SCALE GENOMIC DNA]</scope>
    <source>
        <strain evidence="9">ATCC 52814</strain>
    </source>
</reference>
<dbReference type="GO" id="GO:0003735">
    <property type="term" value="F:structural constituent of ribosome"/>
    <property type="evidence" value="ECO:0007669"/>
    <property type="project" value="TreeGrafter"/>
</dbReference>
<evidence type="ECO:0000256" key="4">
    <source>
        <dbReference type="ARBA" id="ARBA00023015"/>
    </source>
</evidence>
<dbReference type="GO" id="GO:0005739">
    <property type="term" value="C:mitochondrion"/>
    <property type="evidence" value="ECO:0007669"/>
    <property type="project" value="UniProtKB-SubCell"/>
</dbReference>
<evidence type="ECO:0000256" key="2">
    <source>
        <dbReference type="ARBA" id="ARBA00010741"/>
    </source>
</evidence>
<organism evidence="9">
    <name type="scientific">Rhizopus microsporus var. microsporus</name>
    <dbReference type="NCBI Taxonomy" id="86635"/>
    <lineage>
        <taxon>Eukaryota</taxon>
        <taxon>Fungi</taxon>
        <taxon>Fungi incertae sedis</taxon>
        <taxon>Mucoromycota</taxon>
        <taxon>Mucoromycotina</taxon>
        <taxon>Mucoromycetes</taxon>
        <taxon>Mucorales</taxon>
        <taxon>Mucorineae</taxon>
        <taxon>Rhizopodaceae</taxon>
        <taxon>Rhizopus</taxon>
    </lineage>
</organism>
<dbReference type="GO" id="GO:0003697">
    <property type="term" value="F:single-stranded DNA binding"/>
    <property type="evidence" value="ECO:0007669"/>
    <property type="project" value="InterPro"/>
</dbReference>
<dbReference type="OrthoDB" id="434092at2759"/>
<protein>
    <recommendedName>
        <fullName evidence="8">Large ribosomal subunit protein mL67</fullName>
    </recommendedName>
</protein>
<dbReference type="Pfam" id="PF12829">
    <property type="entry name" value="Mhr1"/>
    <property type="match status" value="1"/>
</dbReference>
<keyword evidence="6" id="KW-0804">Transcription</keyword>
<dbReference type="PANTHER" id="PTHR28184:SF1">
    <property type="entry name" value="LARGE RIBOSOMAL SUBUNIT PROTEIN ML67"/>
    <property type="match status" value="1"/>
</dbReference>
<dbReference type="PANTHER" id="PTHR28184">
    <property type="entry name" value="MITOCHONDRIAL HOMOLOGOUS RECOMBINATION PROTEIN 1"/>
    <property type="match status" value="1"/>
</dbReference>
<comment type="subcellular location">
    <subcellularLocation>
        <location evidence="1">Mitochondrion</location>
    </subcellularLocation>
</comment>
<dbReference type="GO" id="GO:0000150">
    <property type="term" value="F:DNA strand exchange activity"/>
    <property type="evidence" value="ECO:0007669"/>
    <property type="project" value="InterPro"/>
</dbReference>
<evidence type="ECO:0000256" key="5">
    <source>
        <dbReference type="ARBA" id="ARBA00023128"/>
    </source>
</evidence>
<dbReference type="EMBL" id="KV921862">
    <property type="protein sequence ID" value="ORE10809.1"/>
    <property type="molecule type" value="Genomic_DNA"/>
</dbReference>
<dbReference type="GO" id="GO:1990904">
    <property type="term" value="C:ribonucleoprotein complex"/>
    <property type="evidence" value="ECO:0007669"/>
    <property type="project" value="UniProtKB-KW"/>
</dbReference>
<keyword evidence="3" id="KW-0689">Ribosomal protein</keyword>
<keyword evidence="4" id="KW-0805">Transcription regulation</keyword>
<dbReference type="Proteomes" id="UP000242414">
    <property type="component" value="Unassembled WGS sequence"/>
</dbReference>
<evidence type="ECO:0000256" key="7">
    <source>
        <dbReference type="ARBA" id="ARBA00023274"/>
    </source>
</evidence>
<accession>A0A1X0RFM1</accession>
<evidence type="ECO:0000256" key="1">
    <source>
        <dbReference type="ARBA" id="ARBA00004173"/>
    </source>
</evidence>
<keyword evidence="5" id="KW-0496">Mitochondrion</keyword>
<evidence type="ECO:0000256" key="8">
    <source>
        <dbReference type="ARBA" id="ARBA00035185"/>
    </source>
</evidence>
<evidence type="ECO:0000256" key="6">
    <source>
        <dbReference type="ARBA" id="ARBA00023163"/>
    </source>
</evidence>
<evidence type="ECO:0000313" key="9">
    <source>
        <dbReference type="EMBL" id="ORE10809.1"/>
    </source>
</evidence>
<keyword evidence="7" id="KW-0687">Ribonucleoprotein</keyword>
<dbReference type="InterPro" id="IPR024629">
    <property type="entry name" value="Ribosomal_mL67"/>
</dbReference>